<dbReference type="Pfam" id="PF20431">
    <property type="entry name" value="E_motif"/>
    <property type="match status" value="1"/>
</dbReference>
<proteinExistence type="inferred from homology"/>
<dbReference type="Pfam" id="PF13041">
    <property type="entry name" value="PPR_2"/>
    <property type="match status" value="1"/>
</dbReference>
<dbReference type="GO" id="GO:0003723">
    <property type="term" value="F:RNA binding"/>
    <property type="evidence" value="ECO:0007669"/>
    <property type="project" value="InterPro"/>
</dbReference>
<evidence type="ECO:0000313" key="5">
    <source>
        <dbReference type="Proteomes" id="UP000017836"/>
    </source>
</evidence>
<dbReference type="PANTHER" id="PTHR47926">
    <property type="entry name" value="PENTATRICOPEPTIDE REPEAT-CONTAINING PROTEIN"/>
    <property type="match status" value="1"/>
</dbReference>
<keyword evidence="5" id="KW-1185">Reference proteome</keyword>
<dbReference type="GO" id="GO:0005737">
    <property type="term" value="C:cytoplasm"/>
    <property type="evidence" value="ECO:0007669"/>
    <property type="project" value="UniProtKB-ARBA"/>
</dbReference>
<dbReference type="eggNOG" id="KOG4197">
    <property type="taxonomic scope" value="Eukaryota"/>
</dbReference>
<protein>
    <recommendedName>
        <fullName evidence="6">Pentacotripeptide-repeat region of PRORP domain-containing protein</fullName>
    </recommendedName>
</protein>
<dbReference type="InterPro" id="IPR046960">
    <property type="entry name" value="PPR_At4g14850-like_plant"/>
</dbReference>
<dbReference type="InterPro" id="IPR002885">
    <property type="entry name" value="PPR_rpt"/>
</dbReference>
<dbReference type="AlphaFoldDB" id="W1NIB9"/>
<dbReference type="InterPro" id="IPR011990">
    <property type="entry name" value="TPR-like_helical_dom_sf"/>
</dbReference>
<dbReference type="InterPro" id="IPR046848">
    <property type="entry name" value="E_motif"/>
</dbReference>
<comment type="similarity">
    <text evidence="2">Belongs to the PPR family. PCMP-E subfamily.</text>
</comment>
<dbReference type="EMBL" id="KI397501">
    <property type="protein sequence ID" value="ERM95233.1"/>
    <property type="molecule type" value="Genomic_DNA"/>
</dbReference>
<feature type="repeat" description="PPR" evidence="3">
    <location>
        <begin position="244"/>
        <end position="278"/>
    </location>
</feature>
<dbReference type="Pfam" id="PF01535">
    <property type="entry name" value="PPR"/>
    <property type="match status" value="5"/>
</dbReference>
<dbReference type="FunFam" id="1.25.40.10:FF:000797">
    <property type="entry name" value="Pentatricopeptide repeat-containing protein chloroplastic"/>
    <property type="match status" value="1"/>
</dbReference>
<dbReference type="PROSITE" id="PS51375">
    <property type="entry name" value="PPR"/>
    <property type="match status" value="3"/>
</dbReference>
<evidence type="ECO:0000256" key="1">
    <source>
        <dbReference type="ARBA" id="ARBA00022737"/>
    </source>
</evidence>
<evidence type="ECO:0000256" key="3">
    <source>
        <dbReference type="PROSITE-ProRule" id="PRU00708"/>
    </source>
</evidence>
<evidence type="ECO:0000256" key="2">
    <source>
        <dbReference type="ARBA" id="ARBA00061659"/>
    </source>
</evidence>
<gene>
    <name evidence="4" type="ORF">AMTR_s00009p00268260</name>
</gene>
<keyword evidence="1" id="KW-0677">Repeat</keyword>
<feature type="repeat" description="PPR" evidence="3">
    <location>
        <begin position="112"/>
        <end position="146"/>
    </location>
</feature>
<dbReference type="OMA" id="ITSARHV"/>
<dbReference type="HOGENOM" id="CLU_002706_37_1_1"/>
<accession>W1NIB9</accession>
<dbReference type="SUPFAM" id="SSF48452">
    <property type="entry name" value="TPR-like"/>
    <property type="match status" value="1"/>
</dbReference>
<evidence type="ECO:0000313" key="4">
    <source>
        <dbReference type="EMBL" id="ERM95233.1"/>
    </source>
</evidence>
<feature type="repeat" description="PPR" evidence="3">
    <location>
        <begin position="40"/>
        <end position="74"/>
    </location>
</feature>
<reference evidence="5" key="1">
    <citation type="journal article" date="2013" name="Science">
        <title>The Amborella genome and the evolution of flowering plants.</title>
        <authorList>
            <consortium name="Amborella Genome Project"/>
        </authorList>
    </citation>
    <scope>NUCLEOTIDE SEQUENCE [LARGE SCALE GENOMIC DNA]</scope>
</reference>
<name>W1NIB9_AMBTC</name>
<dbReference type="Proteomes" id="UP000017836">
    <property type="component" value="Unassembled WGS sequence"/>
</dbReference>
<sequence length="473" mass="52628">MLLNTMSILTTKNPHMLLLFQNRSLITHLSLQQQQREEEEKRHWSQLITQCARSKQHDQVLHLFYTMHRSGLRPSRNSTISSLNACSHLCLLPQGTQLHALTIKAALLSPPDVVVSNVLIDMYSKCGLLDESHKIFDETHHRDLVSWISILSGYSRNGLHGSALETFFDVHSLGMGFSDYGFSVAFKACAALGDIRPGLQIHCLATKVGLDSDVFVVSSLLDMYAKCGRITSARHVFNTIDEPNVVSWTSMISGYVRSEDGEEALRLFSQQLRVGIAPDPFTFSSVLAACASLSALDPGQQVHVHVLKSGLEEHFTCVVDLLGRAGLVKEAEEFMRHMPCEPSASAWGALLSACRKNGNVHLSAKCADQLFRLEPHAAANHVQLANIYAASGRWKDMGRVRLLMKEKGIKKESSYSWIEMGKKVNVFGVGDNLHPKSDVIYFMLGILAMEMKDQGYIPTSDHAWGRQEKDTKP</sequence>
<dbReference type="FunFam" id="1.25.40.10:FF:000382">
    <property type="entry name" value="Pentatricopeptide repeat-containing protein"/>
    <property type="match status" value="1"/>
</dbReference>
<dbReference type="NCBIfam" id="TIGR00756">
    <property type="entry name" value="PPR"/>
    <property type="match status" value="2"/>
</dbReference>
<organism evidence="4 5">
    <name type="scientific">Amborella trichopoda</name>
    <dbReference type="NCBI Taxonomy" id="13333"/>
    <lineage>
        <taxon>Eukaryota</taxon>
        <taxon>Viridiplantae</taxon>
        <taxon>Streptophyta</taxon>
        <taxon>Embryophyta</taxon>
        <taxon>Tracheophyta</taxon>
        <taxon>Spermatophyta</taxon>
        <taxon>Magnoliopsida</taxon>
        <taxon>Amborellales</taxon>
        <taxon>Amborellaceae</taxon>
        <taxon>Amborella</taxon>
    </lineage>
</organism>
<dbReference type="Gramene" id="ERM95233">
    <property type="protein sequence ID" value="ERM95233"/>
    <property type="gene ID" value="AMTR_s00009p00268260"/>
</dbReference>
<dbReference type="Gene3D" id="1.25.40.10">
    <property type="entry name" value="Tetratricopeptide repeat domain"/>
    <property type="match status" value="3"/>
</dbReference>
<dbReference type="GO" id="GO:0009451">
    <property type="term" value="P:RNA modification"/>
    <property type="evidence" value="ECO:0007669"/>
    <property type="project" value="InterPro"/>
</dbReference>
<evidence type="ECO:0008006" key="6">
    <source>
        <dbReference type="Google" id="ProtNLM"/>
    </source>
</evidence>